<accession>A0A1G2Q3Y6</accession>
<sequence>MPTLKELKPSSALLVGRVNVGKSTIFNRLLNRYQAITSAEAGTTRDLNRSLLTWQGKTFWLIDSGGYHRSGKDLANQASRHLLQRALNEAAVILHLVDGQTGLTPEDRELARQLRSIKAHRILVVNKIDSQNKRLVATGISLGYPDTIMVSAKNGSGLGDLLDLVVAHIESTNEPSPSLRAAFIGQTNVGKSSLFNALLKTDRSLVLPTPHTTRDRVHDFLETSGLTIELIDTAGLRRQHNLAPTLEKQSAKQSLNALQRVEVAFITIDGSVPPSWQDQHIAQQITEVRLAAVILLTKADLVNKEERLSAEKRLDHWMPMLSWAPRLWVSAVSGEGVNKILPLAQAASASWHQQLTKSELDNFWAFLKRNRTTGRLPLADFAQTSISPPTFKLTLKQKTNPPLAIGDWAASQLRKKFSFLGSPIIVRMETTRQAK</sequence>
<keyword evidence="6 7" id="KW-0342">GTP-binding</keyword>
<evidence type="ECO:0000259" key="8">
    <source>
        <dbReference type="Pfam" id="PF01926"/>
    </source>
</evidence>
<keyword evidence="5 7" id="KW-0547">Nucleotide-binding</keyword>
<feature type="domain" description="G" evidence="8">
    <location>
        <begin position="13"/>
        <end position="127"/>
    </location>
</feature>
<evidence type="ECO:0000256" key="2">
    <source>
        <dbReference type="ARBA" id="ARBA00020953"/>
    </source>
</evidence>
<comment type="function">
    <text evidence="7">GTPase that plays an essential role in the late steps of ribosome biogenesis.</text>
</comment>
<dbReference type="PANTHER" id="PTHR43834">
    <property type="entry name" value="GTPASE DER"/>
    <property type="match status" value="1"/>
</dbReference>
<dbReference type="SUPFAM" id="SSF52540">
    <property type="entry name" value="P-loop containing nucleoside triphosphate hydrolases"/>
    <property type="match status" value="1"/>
</dbReference>
<dbReference type="EMBL" id="MHTC01000047">
    <property type="protein sequence ID" value="OHA54552.1"/>
    <property type="molecule type" value="Genomic_DNA"/>
</dbReference>
<dbReference type="GO" id="GO:0042254">
    <property type="term" value="P:ribosome biogenesis"/>
    <property type="evidence" value="ECO:0007669"/>
    <property type="project" value="UniProtKB-KW"/>
</dbReference>
<dbReference type="NCBIfam" id="TIGR00231">
    <property type="entry name" value="small_GTP"/>
    <property type="match status" value="2"/>
</dbReference>
<dbReference type="Gene3D" id="3.30.300.20">
    <property type="match status" value="1"/>
</dbReference>
<evidence type="ECO:0000256" key="7">
    <source>
        <dbReference type="RuleBase" id="RU004481"/>
    </source>
</evidence>
<evidence type="ECO:0000313" key="10">
    <source>
        <dbReference type="Proteomes" id="UP000177575"/>
    </source>
</evidence>
<dbReference type="Proteomes" id="UP000177575">
    <property type="component" value="Unassembled WGS sequence"/>
</dbReference>
<dbReference type="InterPro" id="IPR015946">
    <property type="entry name" value="KH_dom-like_a/b"/>
</dbReference>
<evidence type="ECO:0000256" key="5">
    <source>
        <dbReference type="ARBA" id="ARBA00022741"/>
    </source>
</evidence>
<dbReference type="GO" id="GO:0005525">
    <property type="term" value="F:GTP binding"/>
    <property type="evidence" value="ECO:0007669"/>
    <property type="project" value="UniProtKB-KW"/>
</dbReference>
<name>A0A1G2Q3Y6_9BACT</name>
<reference evidence="9 10" key="1">
    <citation type="journal article" date="2016" name="Nat. Commun.">
        <title>Thousands of microbial genomes shed light on interconnected biogeochemical processes in an aquifer system.</title>
        <authorList>
            <person name="Anantharaman K."/>
            <person name="Brown C.T."/>
            <person name="Hug L.A."/>
            <person name="Sharon I."/>
            <person name="Castelle C.J."/>
            <person name="Probst A.J."/>
            <person name="Thomas B.C."/>
            <person name="Singh A."/>
            <person name="Wilkins M.J."/>
            <person name="Karaoz U."/>
            <person name="Brodie E.L."/>
            <person name="Williams K.H."/>
            <person name="Hubbard S.S."/>
            <person name="Banfield J.F."/>
        </authorList>
    </citation>
    <scope>NUCLEOTIDE SEQUENCE [LARGE SCALE GENOMIC DNA]</scope>
</reference>
<dbReference type="InterPro" id="IPR016484">
    <property type="entry name" value="GTPase_Der"/>
</dbReference>
<dbReference type="Pfam" id="PF01926">
    <property type="entry name" value="MMR_HSR1"/>
    <property type="match status" value="2"/>
</dbReference>
<evidence type="ECO:0000256" key="4">
    <source>
        <dbReference type="ARBA" id="ARBA00022737"/>
    </source>
</evidence>
<organism evidence="9 10">
    <name type="scientific">Candidatus Veblenbacteria bacterium RIFOXYB1_FULL_43_13</name>
    <dbReference type="NCBI Taxonomy" id="1802426"/>
    <lineage>
        <taxon>Bacteria</taxon>
        <taxon>Candidatus Vebleniibacteriota</taxon>
    </lineage>
</organism>
<dbReference type="InterPro" id="IPR006073">
    <property type="entry name" value="GTP-bd"/>
</dbReference>
<evidence type="ECO:0000256" key="3">
    <source>
        <dbReference type="ARBA" id="ARBA00022517"/>
    </source>
</evidence>
<dbReference type="InterPro" id="IPR027417">
    <property type="entry name" value="P-loop_NTPase"/>
</dbReference>
<evidence type="ECO:0000256" key="1">
    <source>
        <dbReference type="ARBA" id="ARBA00008279"/>
    </source>
</evidence>
<comment type="caution">
    <text evidence="9">The sequence shown here is derived from an EMBL/GenBank/DDBJ whole genome shotgun (WGS) entry which is preliminary data.</text>
</comment>
<comment type="similarity">
    <text evidence="1 7">Belongs to the TRAFAC class TrmE-Era-EngA-EngB-Septin-like GTPase superfamily. EngA (Der) GTPase family.</text>
</comment>
<dbReference type="CDD" id="cd01894">
    <property type="entry name" value="EngA1"/>
    <property type="match status" value="1"/>
</dbReference>
<proteinExistence type="inferred from homology"/>
<dbReference type="PANTHER" id="PTHR43834:SF6">
    <property type="entry name" value="GTPASE DER"/>
    <property type="match status" value="1"/>
</dbReference>
<dbReference type="AlphaFoldDB" id="A0A1G2Q3Y6"/>
<gene>
    <name evidence="9" type="ORF">A2388_01145</name>
</gene>
<dbReference type="NCBIfam" id="TIGR03594">
    <property type="entry name" value="GTPase_EngA"/>
    <property type="match status" value="1"/>
</dbReference>
<keyword evidence="4 7" id="KW-0677">Repeat</keyword>
<dbReference type="Gene3D" id="3.40.50.300">
    <property type="entry name" value="P-loop containing nucleotide triphosphate hydrolases"/>
    <property type="match status" value="2"/>
</dbReference>
<protein>
    <recommendedName>
        <fullName evidence="2 7">GTPase Der</fullName>
    </recommendedName>
</protein>
<evidence type="ECO:0000313" key="9">
    <source>
        <dbReference type="EMBL" id="OHA54552.1"/>
    </source>
</evidence>
<feature type="domain" description="G" evidence="8">
    <location>
        <begin position="181"/>
        <end position="297"/>
    </location>
</feature>
<evidence type="ECO:0000256" key="6">
    <source>
        <dbReference type="ARBA" id="ARBA00023134"/>
    </source>
</evidence>
<dbReference type="InterPro" id="IPR005225">
    <property type="entry name" value="Small_GTP-bd"/>
</dbReference>
<keyword evidence="3" id="KW-0690">Ribosome biogenesis</keyword>
<dbReference type="PIRSF" id="PIRSF006485">
    <property type="entry name" value="GTP-binding_EngA"/>
    <property type="match status" value="1"/>
</dbReference>